<dbReference type="AlphaFoldDB" id="A0A1K2HVX3"/>
<keyword evidence="1" id="KW-0812">Transmembrane</keyword>
<keyword evidence="1" id="KW-0472">Membrane</keyword>
<dbReference type="Proteomes" id="UP000183447">
    <property type="component" value="Unassembled WGS sequence"/>
</dbReference>
<keyword evidence="3" id="KW-1185">Reference proteome</keyword>
<sequence length="264" mass="28131">MLDQTAGSRQNPHMISSARRFFSASIAIGLLLGGVALGVPGKGKEAAKNPPSENVEQVFQQRNARTLAILDADFPRDHEALLAAARALRHADLTLDQKLERLFAMMSDTRKRYAERLRFAPGPQHRLMMGVLGAFMAEVDRVAGSEVCTAFAQDGTGALFQSGVASQFSAAIDVQSAAYFAAVVAAIENPEIHPPVLEADWSAVFAQMARDGHPLSYVESIAGGSPDDPALCSALSAMFRSAALMPGAPGERFRADFAPKLAGY</sequence>
<accession>A0A1K2HVX3</accession>
<gene>
    <name evidence="2" type="ORF">SAMN02983003_1280</name>
</gene>
<keyword evidence="1" id="KW-1133">Transmembrane helix</keyword>
<name>A0A1K2HVX3_9HYPH</name>
<organism evidence="2 3">
    <name type="scientific">Devosia enhydra</name>
    <dbReference type="NCBI Taxonomy" id="665118"/>
    <lineage>
        <taxon>Bacteria</taxon>
        <taxon>Pseudomonadati</taxon>
        <taxon>Pseudomonadota</taxon>
        <taxon>Alphaproteobacteria</taxon>
        <taxon>Hyphomicrobiales</taxon>
        <taxon>Devosiaceae</taxon>
        <taxon>Devosia</taxon>
    </lineage>
</organism>
<feature type="transmembrane region" description="Helical" evidence="1">
    <location>
        <begin position="21"/>
        <end position="39"/>
    </location>
</feature>
<dbReference type="STRING" id="665118.SAMN02983003_1280"/>
<protein>
    <submittedName>
        <fullName evidence="2">Uncharacterized protein</fullName>
    </submittedName>
</protein>
<evidence type="ECO:0000313" key="2">
    <source>
        <dbReference type="EMBL" id="SFZ82794.1"/>
    </source>
</evidence>
<reference evidence="2 3" key="1">
    <citation type="submission" date="2016-11" db="EMBL/GenBank/DDBJ databases">
        <authorList>
            <person name="Jaros S."/>
            <person name="Januszkiewicz K."/>
            <person name="Wedrychowicz H."/>
        </authorList>
    </citation>
    <scope>NUCLEOTIDE SEQUENCE [LARGE SCALE GENOMIC DNA]</scope>
    <source>
        <strain evidence="2 3">ATCC 23634</strain>
    </source>
</reference>
<evidence type="ECO:0000256" key="1">
    <source>
        <dbReference type="SAM" id="Phobius"/>
    </source>
</evidence>
<proteinExistence type="predicted"/>
<evidence type="ECO:0000313" key="3">
    <source>
        <dbReference type="Proteomes" id="UP000183447"/>
    </source>
</evidence>
<dbReference type="EMBL" id="FPKU01000001">
    <property type="protein sequence ID" value="SFZ82794.1"/>
    <property type="molecule type" value="Genomic_DNA"/>
</dbReference>